<dbReference type="GO" id="GO:0009245">
    <property type="term" value="P:lipid A biosynthetic process"/>
    <property type="evidence" value="ECO:0007669"/>
    <property type="project" value="TreeGrafter"/>
</dbReference>
<evidence type="ECO:0000313" key="3">
    <source>
        <dbReference type="Proteomes" id="UP000281955"/>
    </source>
</evidence>
<keyword evidence="3" id="KW-1185">Reference proteome</keyword>
<dbReference type="InterPro" id="IPR029052">
    <property type="entry name" value="Metallo-depent_PP-like"/>
</dbReference>
<evidence type="ECO:0000259" key="1">
    <source>
        <dbReference type="Pfam" id="PF00149"/>
    </source>
</evidence>
<dbReference type="RefSeq" id="WP_121193171.1">
    <property type="nucleotide sequence ID" value="NZ_RBWV01000011.1"/>
</dbReference>
<name>A0A420XQ92_9ACTN</name>
<accession>A0A420XQ92</accession>
<dbReference type="Gene3D" id="3.60.21.10">
    <property type="match status" value="1"/>
</dbReference>
<dbReference type="SUPFAM" id="SSF56300">
    <property type="entry name" value="Metallo-dependent phosphatases"/>
    <property type="match status" value="1"/>
</dbReference>
<sequence>MHPATRTAAVLAATGAGGVGYAMAEARSYRLRRVDVPVLDPGQRPLRVLHVSDLHLLPQQTKKIAWVRRLAELEPDLVVDTGDNLAGYYSVAPVLDALEPLLRLPGVFVFGSNDYVAPTRRNPFMYFRPNGSAHGIRRPEDFHADAELPWRDLRAGLVSGGWRELTNARASVVVDGRRIDAVGVDDPHIRRDRYAEVSAPADPAADLTLGVAHAPYQRVLDGMSRDGADLVLAGHTHGGQLRVPLSPAAIVTNCDLPRGQARGLSRWGGSWLHVSAGLGTSPYVRVRFACPPEATLLTLVPREE</sequence>
<dbReference type="InterPro" id="IPR004843">
    <property type="entry name" value="Calcineurin-like_PHP"/>
</dbReference>
<comment type="caution">
    <text evidence="2">The sequence shown here is derived from an EMBL/GenBank/DDBJ whole genome shotgun (WGS) entry which is preliminary data.</text>
</comment>
<dbReference type="AlphaFoldDB" id="A0A420XQ92"/>
<feature type="domain" description="Calcineurin-like phosphoesterase" evidence="1">
    <location>
        <begin position="46"/>
        <end position="238"/>
    </location>
</feature>
<protein>
    <submittedName>
        <fullName evidence="2">Putative MPP superfamily phosphohydrolase</fullName>
    </submittedName>
</protein>
<organism evidence="2 3">
    <name type="scientific">Motilibacter peucedani</name>
    <dbReference type="NCBI Taxonomy" id="598650"/>
    <lineage>
        <taxon>Bacteria</taxon>
        <taxon>Bacillati</taxon>
        <taxon>Actinomycetota</taxon>
        <taxon>Actinomycetes</taxon>
        <taxon>Motilibacterales</taxon>
        <taxon>Motilibacteraceae</taxon>
        <taxon>Motilibacter</taxon>
    </lineage>
</organism>
<dbReference type="PANTHER" id="PTHR31302">
    <property type="entry name" value="TRANSMEMBRANE PROTEIN WITH METALLOPHOSPHOESTERASE DOMAIN-RELATED"/>
    <property type="match status" value="1"/>
</dbReference>
<dbReference type="GO" id="GO:0016020">
    <property type="term" value="C:membrane"/>
    <property type="evidence" value="ECO:0007669"/>
    <property type="project" value="GOC"/>
</dbReference>
<dbReference type="Pfam" id="PF00149">
    <property type="entry name" value="Metallophos"/>
    <property type="match status" value="1"/>
</dbReference>
<dbReference type="InParanoid" id="A0A420XQ92"/>
<dbReference type="InterPro" id="IPR051158">
    <property type="entry name" value="Metallophosphoesterase_sf"/>
</dbReference>
<evidence type="ECO:0000313" key="2">
    <source>
        <dbReference type="EMBL" id="RKS75396.1"/>
    </source>
</evidence>
<keyword evidence="2" id="KW-0378">Hydrolase</keyword>
<gene>
    <name evidence="2" type="ORF">CLV35_1859</name>
</gene>
<dbReference type="FunCoup" id="A0A420XQ92">
    <property type="interactions" value="21"/>
</dbReference>
<dbReference type="PANTHER" id="PTHR31302:SF20">
    <property type="entry name" value="CONSERVED PROTEIN"/>
    <property type="match status" value="1"/>
</dbReference>
<reference evidence="2 3" key="1">
    <citation type="submission" date="2018-10" db="EMBL/GenBank/DDBJ databases">
        <title>Genomic Encyclopedia of Archaeal and Bacterial Type Strains, Phase II (KMG-II): from individual species to whole genera.</title>
        <authorList>
            <person name="Goeker M."/>
        </authorList>
    </citation>
    <scope>NUCLEOTIDE SEQUENCE [LARGE SCALE GENOMIC DNA]</scope>
    <source>
        <strain evidence="2 3">RP-AC37</strain>
    </source>
</reference>
<dbReference type="EMBL" id="RBWV01000011">
    <property type="protein sequence ID" value="RKS75396.1"/>
    <property type="molecule type" value="Genomic_DNA"/>
</dbReference>
<dbReference type="GO" id="GO:0008758">
    <property type="term" value="F:UDP-2,3-diacylglucosamine hydrolase activity"/>
    <property type="evidence" value="ECO:0007669"/>
    <property type="project" value="TreeGrafter"/>
</dbReference>
<dbReference type="OrthoDB" id="9780884at2"/>
<dbReference type="Proteomes" id="UP000281955">
    <property type="component" value="Unassembled WGS sequence"/>
</dbReference>
<proteinExistence type="predicted"/>